<dbReference type="GO" id="GO:0008725">
    <property type="term" value="F:DNA-3-methyladenine glycosylase activity"/>
    <property type="evidence" value="ECO:0007669"/>
    <property type="project" value="UniProtKB-EC"/>
</dbReference>
<keyword evidence="1" id="KW-0479">Metal-binding</keyword>
<keyword evidence="2" id="KW-0378">Hydrolase</keyword>
<feature type="binding site" evidence="1">
    <location>
        <position position="179"/>
    </location>
    <ligand>
        <name>Zn(2+)</name>
        <dbReference type="ChEBI" id="CHEBI:29105"/>
    </ligand>
</feature>
<gene>
    <name evidence="2" type="ORF">SPIRO4BDMA_40739</name>
</gene>
<dbReference type="GO" id="GO:0046872">
    <property type="term" value="F:metal ion binding"/>
    <property type="evidence" value="ECO:0007669"/>
    <property type="project" value="UniProtKB-KW"/>
</dbReference>
<dbReference type="PANTHER" id="PTHR30037:SF4">
    <property type="entry name" value="DNA-3-METHYLADENINE GLYCOSYLASE I"/>
    <property type="match status" value="1"/>
</dbReference>
<protein>
    <submittedName>
        <fullName evidence="2">DNA-3-methyladenine glycosylase I</fullName>
        <ecNumber evidence="2">3.2.2.20</ecNumber>
    </submittedName>
</protein>
<accession>A0A3P3XPF7</accession>
<feature type="binding site" evidence="1">
    <location>
        <position position="175"/>
    </location>
    <ligand>
        <name>Zn(2+)</name>
        <dbReference type="ChEBI" id="CHEBI:29105"/>
    </ligand>
</feature>
<dbReference type="GO" id="GO:0006284">
    <property type="term" value="P:base-excision repair"/>
    <property type="evidence" value="ECO:0007669"/>
    <property type="project" value="InterPro"/>
</dbReference>
<proteinExistence type="predicted"/>
<sequence>MIRCPWCGNDPLYVRYHDEEWGTPVHEERTHFEFLLLETQQAGLSWRTVLGKREAYRDAFVDFNPERVARYSEKDIERLLLDPGLIRNRRKLEAAVTNARIFLAIQEHHGSFDDWIWHFTEGRPITNTWHTLSEIPVRTELSDSISSEMRKAGFSFIGSVTIYAHLQAIGIVNDHLVSCFRHAEIAGL</sequence>
<reference evidence="2" key="1">
    <citation type="submission" date="2017-02" db="EMBL/GenBank/DDBJ databases">
        <authorList>
            <person name="Regsiter A."/>
            <person name="William W."/>
        </authorList>
    </citation>
    <scope>NUCLEOTIDE SEQUENCE</scope>
    <source>
        <strain evidence="2">BdmA 4</strain>
    </source>
</reference>
<keyword evidence="1" id="KW-0862">Zinc</keyword>
<dbReference type="Pfam" id="PF03352">
    <property type="entry name" value="Adenine_glyco"/>
    <property type="match status" value="1"/>
</dbReference>
<evidence type="ECO:0000313" key="2">
    <source>
        <dbReference type="EMBL" id="SLM18167.1"/>
    </source>
</evidence>
<name>A0A3P3XPF7_9SPIR</name>
<dbReference type="Gene3D" id="1.10.340.30">
    <property type="entry name" value="Hypothetical protein, domain 2"/>
    <property type="match status" value="1"/>
</dbReference>
<dbReference type="PANTHER" id="PTHR30037">
    <property type="entry name" value="DNA-3-METHYLADENINE GLYCOSYLASE 1"/>
    <property type="match status" value="1"/>
</dbReference>
<dbReference type="InterPro" id="IPR052891">
    <property type="entry name" value="DNA-3mA_glycosylase"/>
</dbReference>
<dbReference type="InterPro" id="IPR011257">
    <property type="entry name" value="DNA_glycosylase"/>
</dbReference>
<organism evidence="2">
    <name type="scientific">uncultured spirochete</name>
    <dbReference type="NCBI Taxonomy" id="156406"/>
    <lineage>
        <taxon>Bacteria</taxon>
        <taxon>Pseudomonadati</taxon>
        <taxon>Spirochaetota</taxon>
        <taxon>Spirochaetia</taxon>
        <taxon>Spirochaetales</taxon>
        <taxon>environmental samples</taxon>
    </lineage>
</organism>
<keyword evidence="2" id="KW-0326">Glycosidase</keyword>
<dbReference type="InterPro" id="IPR005019">
    <property type="entry name" value="Adenine_glyco"/>
</dbReference>
<dbReference type="EMBL" id="FWDO01000004">
    <property type="protein sequence ID" value="SLM18167.1"/>
    <property type="molecule type" value="Genomic_DNA"/>
</dbReference>
<evidence type="ECO:0000256" key="1">
    <source>
        <dbReference type="PIRSR" id="PIRSR605019-1"/>
    </source>
</evidence>
<feature type="binding site" evidence="1">
    <location>
        <position position="4"/>
    </location>
    <ligand>
        <name>Zn(2+)</name>
        <dbReference type="ChEBI" id="CHEBI:29105"/>
    </ligand>
</feature>
<dbReference type="EC" id="3.2.2.20" evidence="2"/>
<feature type="binding site" evidence="1">
    <location>
        <position position="17"/>
    </location>
    <ligand>
        <name>Zn(2+)</name>
        <dbReference type="ChEBI" id="CHEBI:29105"/>
    </ligand>
</feature>
<dbReference type="AlphaFoldDB" id="A0A3P3XPF7"/>
<dbReference type="SUPFAM" id="SSF48150">
    <property type="entry name" value="DNA-glycosylase"/>
    <property type="match status" value="1"/>
</dbReference>